<evidence type="ECO:0000256" key="2">
    <source>
        <dbReference type="ARBA" id="ARBA00022912"/>
    </source>
</evidence>
<dbReference type="SUPFAM" id="SSF52799">
    <property type="entry name" value="(Phosphotyrosine protein) phosphatases II"/>
    <property type="match status" value="1"/>
</dbReference>
<dbReference type="PROSITE" id="PS00383">
    <property type="entry name" value="TYR_PHOSPHATASE_1"/>
    <property type="match status" value="1"/>
</dbReference>
<reference evidence="5" key="1">
    <citation type="submission" date="2025-08" db="UniProtKB">
        <authorList>
            <consortium name="Ensembl"/>
        </authorList>
    </citation>
    <scope>IDENTIFICATION</scope>
</reference>
<evidence type="ECO:0000256" key="1">
    <source>
        <dbReference type="ARBA" id="ARBA00013064"/>
    </source>
</evidence>
<name>A0A3Q0RVI6_AMPCI</name>
<dbReference type="PRINTS" id="PR00700">
    <property type="entry name" value="PRTYPHPHTASE"/>
</dbReference>
<dbReference type="Gene3D" id="3.90.190.10">
    <property type="entry name" value="Protein tyrosine phosphatase superfamily"/>
    <property type="match status" value="1"/>
</dbReference>
<reference evidence="5" key="2">
    <citation type="submission" date="2025-09" db="UniProtKB">
        <authorList>
            <consortium name="Ensembl"/>
        </authorList>
    </citation>
    <scope>IDENTIFICATION</scope>
</reference>
<dbReference type="Proteomes" id="UP000261340">
    <property type="component" value="Unplaced"/>
</dbReference>
<dbReference type="PROSITE" id="PS50056">
    <property type="entry name" value="TYR_PHOSPHATASE_2"/>
    <property type="match status" value="1"/>
</dbReference>
<evidence type="ECO:0000313" key="6">
    <source>
        <dbReference type="Proteomes" id="UP000261340"/>
    </source>
</evidence>
<evidence type="ECO:0000313" key="5">
    <source>
        <dbReference type="Ensembl" id="ENSACIP00000013708.1"/>
    </source>
</evidence>
<keyword evidence="2" id="KW-0904">Protein phosphatase</keyword>
<dbReference type="InterPro" id="IPR003595">
    <property type="entry name" value="Tyr_Pase_cat"/>
</dbReference>
<organism evidence="5 6">
    <name type="scientific">Amphilophus citrinellus</name>
    <name type="common">Midas cichlid</name>
    <name type="synonym">Cichlasoma citrinellum</name>
    <dbReference type="NCBI Taxonomy" id="61819"/>
    <lineage>
        <taxon>Eukaryota</taxon>
        <taxon>Metazoa</taxon>
        <taxon>Chordata</taxon>
        <taxon>Craniata</taxon>
        <taxon>Vertebrata</taxon>
        <taxon>Euteleostomi</taxon>
        <taxon>Actinopterygii</taxon>
        <taxon>Neopterygii</taxon>
        <taxon>Teleostei</taxon>
        <taxon>Neoteleostei</taxon>
        <taxon>Acanthomorphata</taxon>
        <taxon>Ovalentaria</taxon>
        <taxon>Cichlomorphae</taxon>
        <taxon>Cichliformes</taxon>
        <taxon>Cichlidae</taxon>
        <taxon>New World cichlids</taxon>
        <taxon>Cichlasomatinae</taxon>
        <taxon>Heroini</taxon>
        <taxon>Amphilophus</taxon>
    </lineage>
</organism>
<dbReference type="Ensembl" id="ENSACIT00000014078.1">
    <property type="protein sequence ID" value="ENSACIP00000013708.1"/>
    <property type="gene ID" value="ENSACIG00000010666.1"/>
</dbReference>
<keyword evidence="6" id="KW-1185">Reference proteome</keyword>
<dbReference type="PANTHER" id="PTHR19134:SF461">
    <property type="entry name" value="RECEPTOR-TYPE TYROSINE-PROTEIN PHOSPHATASE ZETA"/>
    <property type="match status" value="1"/>
</dbReference>
<keyword evidence="2" id="KW-0378">Hydrolase</keyword>
<evidence type="ECO:0000259" key="3">
    <source>
        <dbReference type="PROSITE" id="PS50055"/>
    </source>
</evidence>
<dbReference type="OMA" id="RTIWYNI"/>
<evidence type="ECO:0000259" key="4">
    <source>
        <dbReference type="PROSITE" id="PS50056"/>
    </source>
</evidence>
<dbReference type="Pfam" id="PF00102">
    <property type="entry name" value="Y_phosphatase"/>
    <property type="match status" value="1"/>
</dbReference>
<feature type="domain" description="Tyrosine specific protein phosphatases" evidence="4">
    <location>
        <begin position="1"/>
        <end position="68"/>
    </location>
</feature>
<proteinExistence type="predicted"/>
<dbReference type="InterPro" id="IPR000387">
    <property type="entry name" value="Tyr_Pase_dom"/>
</dbReference>
<accession>A0A3Q0RVI6</accession>
<dbReference type="InterPro" id="IPR050348">
    <property type="entry name" value="Protein-Tyr_Phosphatase"/>
</dbReference>
<dbReference type="STRING" id="61819.ENSACIP00000013708"/>
<feature type="domain" description="Tyrosine-protein phosphatase" evidence="3">
    <location>
        <begin position="1"/>
        <end position="64"/>
    </location>
</feature>
<dbReference type="PROSITE" id="PS50055">
    <property type="entry name" value="TYR_PHOSPHATASE_PTP"/>
    <property type="match status" value="1"/>
</dbReference>
<dbReference type="InterPro" id="IPR029021">
    <property type="entry name" value="Prot-tyrosine_phosphatase-like"/>
</dbReference>
<dbReference type="AlphaFoldDB" id="A0A3Q0RVI6"/>
<sequence>MLDILARTDDMGPLVVHCSAGFGRTGTYIVLDSMMTQIRNEGSVNIMGFLKHIRTQRNYLVQTEVRGHPSHSMACMSNILSSIY</sequence>
<protein>
    <recommendedName>
        <fullName evidence="1">protein-tyrosine-phosphatase</fullName>
        <ecNumber evidence="1">3.1.3.48</ecNumber>
    </recommendedName>
</protein>
<dbReference type="PANTHER" id="PTHR19134">
    <property type="entry name" value="RECEPTOR-TYPE TYROSINE-PROTEIN PHOSPHATASE"/>
    <property type="match status" value="1"/>
</dbReference>
<dbReference type="InterPro" id="IPR000242">
    <property type="entry name" value="PTP_cat"/>
</dbReference>
<dbReference type="SMART" id="SM00404">
    <property type="entry name" value="PTPc_motif"/>
    <property type="match status" value="1"/>
</dbReference>
<dbReference type="GO" id="GO:0004725">
    <property type="term" value="F:protein tyrosine phosphatase activity"/>
    <property type="evidence" value="ECO:0007669"/>
    <property type="project" value="UniProtKB-EC"/>
</dbReference>
<dbReference type="EC" id="3.1.3.48" evidence="1"/>
<dbReference type="GeneTree" id="ENSGT00940000155529"/>
<dbReference type="InterPro" id="IPR016130">
    <property type="entry name" value="Tyr_Pase_AS"/>
</dbReference>